<dbReference type="InterPro" id="IPR011545">
    <property type="entry name" value="DEAD/DEAH_box_helicase_dom"/>
</dbReference>
<keyword evidence="3 11" id="KW-0547">Nucleotide-binding</keyword>
<dbReference type="Pfam" id="PF00271">
    <property type="entry name" value="Helicase_C"/>
    <property type="match status" value="1"/>
</dbReference>
<evidence type="ECO:0000313" key="17">
    <source>
        <dbReference type="Proteomes" id="UP000176204"/>
    </source>
</evidence>
<dbReference type="PANTHER" id="PTHR47959">
    <property type="entry name" value="ATP-DEPENDENT RNA HELICASE RHLE-RELATED"/>
    <property type="match status" value="1"/>
</dbReference>
<dbReference type="PROSITE" id="PS00039">
    <property type="entry name" value="DEAD_ATP_HELICASE"/>
    <property type="match status" value="1"/>
</dbReference>
<comment type="catalytic activity">
    <reaction evidence="8">
        <text>ATP + H2O = ADP + phosphate + H(+)</text>
        <dbReference type="Rhea" id="RHEA:13065"/>
        <dbReference type="ChEBI" id="CHEBI:15377"/>
        <dbReference type="ChEBI" id="CHEBI:15378"/>
        <dbReference type="ChEBI" id="CHEBI:30616"/>
        <dbReference type="ChEBI" id="CHEBI:43474"/>
        <dbReference type="ChEBI" id="CHEBI:456216"/>
        <dbReference type="EC" id="3.6.4.13"/>
    </reaction>
</comment>
<dbReference type="InterPro" id="IPR027417">
    <property type="entry name" value="P-loop_NTPase"/>
</dbReference>
<dbReference type="KEGG" id="agl:PYTT_2507"/>
<keyword evidence="6 11" id="KW-0067">ATP-binding</keyword>
<evidence type="ECO:0000256" key="12">
    <source>
        <dbReference type="SAM" id="MobiDB-lite"/>
    </source>
</evidence>
<dbReference type="AlphaFoldDB" id="A0A1C7PA51"/>
<sequence>MDLSTSFQELGLKAPLLRQLEKLQYQTPTPIQQACIPILLQKKDIMGLAQTGTGKTAAFALPLLQLLAEDRQQLRPHCVRALILSPTRELAAQIHDNIVAYGKGLDIRSAVVFGGVGYTPQEKLLARGLDILVATPGRLIDHLNRKMVNLNHVETFILDEADRMLDMGFAPDIRKITAVIPARRHTQLFSATMPDNIRKLAQSMLHQPETVVITPPTTTAEKVEQTICHVDTQAEKRETTLSLIRNREENGLTLLFTRTRHGASRLATFLSKQGHPASAIHGDKSQGARERMLREFRSGTTPILVATDIAARGIDVKDIDLVINYDIPLEPEVYIHRIGRTARAGASGTAISLCCPDEVKYASALQNMLGNPIPLHEDSKPAPAGMAMKQPRPERSAGRRSTRDNRHPSPSGRNNRRRSSRRRSA</sequence>
<dbReference type="GO" id="GO:0042255">
    <property type="term" value="P:ribosome assembly"/>
    <property type="evidence" value="ECO:0007669"/>
    <property type="project" value="UniProtKB-ARBA"/>
</dbReference>
<dbReference type="GO" id="GO:0005524">
    <property type="term" value="F:ATP binding"/>
    <property type="evidence" value="ECO:0007669"/>
    <property type="project" value="UniProtKB-KW"/>
</dbReference>
<protein>
    <recommendedName>
        <fullName evidence="9">DEAD-box ATP-dependent RNA helicase RhpA</fullName>
        <ecNumber evidence="1">3.6.4.13</ecNumber>
    </recommendedName>
</protein>
<dbReference type="Pfam" id="PF00270">
    <property type="entry name" value="DEAD"/>
    <property type="match status" value="1"/>
</dbReference>
<dbReference type="InterPro" id="IPR050079">
    <property type="entry name" value="DEAD_box_RNA_helicase"/>
</dbReference>
<feature type="region of interest" description="Disordered" evidence="12">
    <location>
        <begin position="372"/>
        <end position="425"/>
    </location>
</feature>
<feature type="domain" description="DEAD-box RNA helicase Q" evidence="15">
    <location>
        <begin position="5"/>
        <end position="33"/>
    </location>
</feature>
<dbReference type="GO" id="GO:0003724">
    <property type="term" value="F:RNA helicase activity"/>
    <property type="evidence" value="ECO:0007669"/>
    <property type="project" value="UniProtKB-EC"/>
</dbReference>
<proteinExistence type="inferred from homology"/>
<dbReference type="GO" id="GO:0009266">
    <property type="term" value="P:response to temperature stimulus"/>
    <property type="evidence" value="ECO:0007669"/>
    <property type="project" value="UniProtKB-ARBA"/>
</dbReference>
<keyword evidence="4 11" id="KW-0378">Hydrolase</keyword>
<dbReference type="FunFam" id="3.40.50.300:FF:000108">
    <property type="entry name" value="ATP-dependent RNA helicase RhlE"/>
    <property type="match status" value="1"/>
</dbReference>
<dbReference type="GO" id="GO:0003676">
    <property type="term" value="F:nucleic acid binding"/>
    <property type="evidence" value="ECO:0007669"/>
    <property type="project" value="InterPro"/>
</dbReference>
<comment type="similarity">
    <text evidence="7 11">Belongs to the DEAD box helicase family.</text>
</comment>
<dbReference type="InterPro" id="IPR014001">
    <property type="entry name" value="Helicase_ATP-bd"/>
</dbReference>
<dbReference type="Gene3D" id="3.40.50.300">
    <property type="entry name" value="P-loop containing nucleotide triphosphate hydrolases"/>
    <property type="match status" value="2"/>
</dbReference>
<evidence type="ECO:0000256" key="9">
    <source>
        <dbReference type="ARBA" id="ARBA00074363"/>
    </source>
</evidence>
<dbReference type="PATRIC" id="fig|1679444.3.peg.1317"/>
<keyword evidence="2" id="KW-0963">Cytoplasm</keyword>
<evidence type="ECO:0000256" key="6">
    <source>
        <dbReference type="ARBA" id="ARBA00022840"/>
    </source>
</evidence>
<evidence type="ECO:0000259" key="13">
    <source>
        <dbReference type="PROSITE" id="PS51192"/>
    </source>
</evidence>
<dbReference type="SUPFAM" id="SSF52540">
    <property type="entry name" value="P-loop containing nucleoside triphosphate hydrolases"/>
    <property type="match status" value="2"/>
</dbReference>
<dbReference type="InterPro" id="IPR001650">
    <property type="entry name" value="Helicase_C-like"/>
</dbReference>
<feature type="compositionally biased region" description="Basic residues" evidence="12">
    <location>
        <begin position="414"/>
        <end position="425"/>
    </location>
</feature>
<dbReference type="GO" id="GO:0016787">
    <property type="term" value="F:hydrolase activity"/>
    <property type="evidence" value="ECO:0007669"/>
    <property type="project" value="UniProtKB-KW"/>
</dbReference>
<name>A0A1C7PA51_9BACT</name>
<organism evidence="16 17">
    <name type="scientific">Akkermansia glycaniphila</name>
    <dbReference type="NCBI Taxonomy" id="1679444"/>
    <lineage>
        <taxon>Bacteria</taxon>
        <taxon>Pseudomonadati</taxon>
        <taxon>Verrucomicrobiota</taxon>
        <taxon>Verrucomicrobiia</taxon>
        <taxon>Verrucomicrobiales</taxon>
        <taxon>Akkermansiaceae</taxon>
        <taxon>Akkermansia</taxon>
    </lineage>
</organism>
<reference evidence="17" key="1">
    <citation type="submission" date="2016-09" db="EMBL/GenBank/DDBJ databases">
        <authorList>
            <person name="Koehorst J."/>
        </authorList>
    </citation>
    <scope>NUCLEOTIDE SEQUENCE [LARGE SCALE GENOMIC DNA]</scope>
</reference>
<dbReference type="CDD" id="cd00268">
    <property type="entry name" value="DEADc"/>
    <property type="match status" value="1"/>
</dbReference>
<gene>
    <name evidence="16" type="ORF">PYTT_2507</name>
</gene>
<dbReference type="OrthoDB" id="9805696at2"/>
<dbReference type="PROSITE" id="PS51194">
    <property type="entry name" value="HELICASE_CTER"/>
    <property type="match status" value="1"/>
</dbReference>
<evidence type="ECO:0000259" key="14">
    <source>
        <dbReference type="PROSITE" id="PS51194"/>
    </source>
</evidence>
<evidence type="ECO:0000256" key="10">
    <source>
        <dbReference type="PROSITE-ProRule" id="PRU00552"/>
    </source>
</evidence>
<dbReference type="EMBL" id="LT629973">
    <property type="protein sequence ID" value="SEI00708.1"/>
    <property type="molecule type" value="Genomic_DNA"/>
</dbReference>
<dbReference type="EC" id="3.6.4.13" evidence="1"/>
<feature type="domain" description="Helicase C-terminal" evidence="14">
    <location>
        <begin position="222"/>
        <end position="387"/>
    </location>
</feature>
<evidence type="ECO:0000256" key="11">
    <source>
        <dbReference type="RuleBase" id="RU000492"/>
    </source>
</evidence>
<dbReference type="SMART" id="SM00490">
    <property type="entry name" value="HELICc"/>
    <property type="match status" value="1"/>
</dbReference>
<dbReference type="GO" id="GO:0005829">
    <property type="term" value="C:cytosol"/>
    <property type="evidence" value="ECO:0007669"/>
    <property type="project" value="TreeGrafter"/>
</dbReference>
<feature type="domain" description="Helicase ATP-binding" evidence="13">
    <location>
        <begin position="36"/>
        <end position="211"/>
    </location>
</feature>
<dbReference type="PROSITE" id="PS51192">
    <property type="entry name" value="HELICASE_ATP_BIND_1"/>
    <property type="match status" value="1"/>
</dbReference>
<dbReference type="Proteomes" id="UP000176204">
    <property type="component" value="Chromosome I"/>
</dbReference>
<evidence type="ECO:0000256" key="2">
    <source>
        <dbReference type="ARBA" id="ARBA00022490"/>
    </source>
</evidence>
<feature type="compositionally biased region" description="Basic and acidic residues" evidence="12">
    <location>
        <begin position="391"/>
        <end position="407"/>
    </location>
</feature>
<dbReference type="PROSITE" id="PS51195">
    <property type="entry name" value="Q_MOTIF"/>
    <property type="match status" value="1"/>
</dbReference>
<dbReference type="PANTHER" id="PTHR47959:SF13">
    <property type="entry name" value="ATP-DEPENDENT RNA HELICASE RHLE"/>
    <property type="match status" value="1"/>
</dbReference>
<dbReference type="RefSeq" id="WP_067777535.1">
    <property type="nucleotide sequence ID" value="NZ_LIGX01000037.1"/>
</dbReference>
<evidence type="ECO:0000313" key="16">
    <source>
        <dbReference type="EMBL" id="SEI00708.1"/>
    </source>
</evidence>
<evidence type="ECO:0000256" key="3">
    <source>
        <dbReference type="ARBA" id="ARBA00022741"/>
    </source>
</evidence>
<dbReference type="InterPro" id="IPR014014">
    <property type="entry name" value="RNA_helicase_DEAD_Q_motif"/>
</dbReference>
<evidence type="ECO:0000256" key="8">
    <source>
        <dbReference type="ARBA" id="ARBA00047984"/>
    </source>
</evidence>
<evidence type="ECO:0000256" key="5">
    <source>
        <dbReference type="ARBA" id="ARBA00022806"/>
    </source>
</evidence>
<dbReference type="CDD" id="cd18787">
    <property type="entry name" value="SF2_C_DEAD"/>
    <property type="match status" value="1"/>
</dbReference>
<accession>A0A1C7PA51</accession>
<dbReference type="SMART" id="SM00487">
    <property type="entry name" value="DEXDc"/>
    <property type="match status" value="1"/>
</dbReference>
<dbReference type="InterPro" id="IPR000629">
    <property type="entry name" value="RNA-helicase_DEAD-box_CS"/>
</dbReference>
<keyword evidence="5 11" id="KW-0347">Helicase</keyword>
<evidence type="ECO:0000256" key="7">
    <source>
        <dbReference type="ARBA" id="ARBA00038437"/>
    </source>
</evidence>
<evidence type="ECO:0000256" key="4">
    <source>
        <dbReference type="ARBA" id="ARBA00022801"/>
    </source>
</evidence>
<dbReference type="STRING" id="1679444.PYTT_2507"/>
<dbReference type="InterPro" id="IPR044742">
    <property type="entry name" value="DEAD/DEAH_RhlB"/>
</dbReference>
<evidence type="ECO:0000256" key="1">
    <source>
        <dbReference type="ARBA" id="ARBA00012552"/>
    </source>
</evidence>
<evidence type="ECO:0000259" key="15">
    <source>
        <dbReference type="PROSITE" id="PS51195"/>
    </source>
</evidence>
<feature type="short sequence motif" description="Q motif" evidence="10">
    <location>
        <begin position="5"/>
        <end position="33"/>
    </location>
</feature>
<keyword evidence="17" id="KW-1185">Reference proteome</keyword>